<sequence>MKASETAAETFWYNKSVTYRSIMIRLYAKSYLESGKIDESMQGKHSKVPKKHSYFTERTSNCKVIYFDGHEIEDVVAYRKECSQRIMEYQRYSETYGYEDVSDGTVVDAEEVNWIELLDEGLKKAKEATVLSIKGKRTFALLES</sequence>
<evidence type="ECO:0000313" key="1">
    <source>
        <dbReference type="EMBL" id="GAA5806429.1"/>
    </source>
</evidence>
<gene>
    <name evidence="1" type="ORF">HPULCUR_011963</name>
</gene>
<dbReference type="Proteomes" id="UP001476247">
    <property type="component" value="Unassembled WGS sequence"/>
</dbReference>
<protein>
    <submittedName>
        <fullName evidence="1">Uncharacterized protein</fullName>
    </submittedName>
</protein>
<keyword evidence="2" id="KW-1185">Reference proteome</keyword>
<reference evidence="1 2" key="1">
    <citation type="submission" date="2024-04" db="EMBL/GenBank/DDBJ databases">
        <title>genome sequences of Mucor flavus KT1a and Helicostylum pulchrum KT1b strains isolation_sourced from the surface of a dry-aged beef.</title>
        <authorList>
            <person name="Toyotome T."/>
            <person name="Hosono M."/>
            <person name="Torimaru M."/>
            <person name="Fukuda K."/>
            <person name="Mikami N."/>
        </authorList>
    </citation>
    <scope>NUCLEOTIDE SEQUENCE [LARGE SCALE GENOMIC DNA]</scope>
    <source>
        <strain evidence="1 2">KT1b</strain>
    </source>
</reference>
<evidence type="ECO:0000313" key="2">
    <source>
        <dbReference type="Proteomes" id="UP001476247"/>
    </source>
</evidence>
<comment type="caution">
    <text evidence="1">The sequence shown here is derived from an EMBL/GenBank/DDBJ whole genome shotgun (WGS) entry which is preliminary data.</text>
</comment>
<accession>A0ABP9YHJ8</accession>
<organism evidence="1 2">
    <name type="scientific">Helicostylum pulchrum</name>
    <dbReference type="NCBI Taxonomy" id="562976"/>
    <lineage>
        <taxon>Eukaryota</taxon>
        <taxon>Fungi</taxon>
        <taxon>Fungi incertae sedis</taxon>
        <taxon>Mucoromycota</taxon>
        <taxon>Mucoromycotina</taxon>
        <taxon>Mucoromycetes</taxon>
        <taxon>Mucorales</taxon>
        <taxon>Mucorineae</taxon>
        <taxon>Mucoraceae</taxon>
        <taxon>Helicostylum</taxon>
    </lineage>
</organism>
<name>A0ABP9YHJ8_9FUNG</name>
<proteinExistence type="predicted"/>
<dbReference type="EMBL" id="BAABUJ010000065">
    <property type="protein sequence ID" value="GAA5806429.1"/>
    <property type="molecule type" value="Genomic_DNA"/>
</dbReference>